<evidence type="ECO:0000313" key="4">
    <source>
        <dbReference type="EMBL" id="RGX80363.1"/>
    </source>
</evidence>
<dbReference type="PANTHER" id="PTHR33886">
    <property type="entry name" value="UNSATURATED RHAMNOGALACTURONAN HYDROLASE (EUROFUNG)"/>
    <property type="match status" value="1"/>
</dbReference>
<protein>
    <submittedName>
        <fullName evidence="5">Rhamnogalacturonyl hydrolase YesR</fullName>
    </submittedName>
</protein>
<organism evidence="5 6">
    <name type="scientific">Bacteroides stercorirosoris</name>
    <dbReference type="NCBI Taxonomy" id="871324"/>
    <lineage>
        <taxon>Bacteria</taxon>
        <taxon>Pseudomonadati</taxon>
        <taxon>Bacteroidota</taxon>
        <taxon>Bacteroidia</taxon>
        <taxon>Bacteroidales</taxon>
        <taxon>Bacteroidaceae</taxon>
        <taxon>Bacteroides</taxon>
    </lineage>
</organism>
<dbReference type="InterPro" id="IPR010905">
    <property type="entry name" value="Glyco_hydro_88"/>
</dbReference>
<dbReference type="Proteomes" id="UP000184192">
    <property type="component" value="Unassembled WGS sequence"/>
</dbReference>
<reference evidence="6" key="2">
    <citation type="submission" date="2016-11" db="EMBL/GenBank/DDBJ databases">
        <authorList>
            <person name="Varghese N."/>
            <person name="Submissions S."/>
        </authorList>
    </citation>
    <scope>NUCLEOTIDE SEQUENCE [LARGE SCALE GENOMIC DNA]</scope>
    <source>
        <strain evidence="6">DSM 26884</strain>
    </source>
</reference>
<dbReference type="Pfam" id="PF07470">
    <property type="entry name" value="Glyco_hydro_88"/>
    <property type="match status" value="1"/>
</dbReference>
<gene>
    <name evidence="4" type="ORF">DXA68_03685</name>
    <name evidence="5" type="ORF">SAMN05444350_10155</name>
</gene>
<dbReference type="AlphaFoldDB" id="A0A1M6A5G8"/>
<dbReference type="Gene3D" id="1.50.10.10">
    <property type="match status" value="1"/>
</dbReference>
<dbReference type="eggNOG" id="COG2755">
    <property type="taxonomic scope" value="Bacteria"/>
</dbReference>
<dbReference type="SUPFAM" id="SSF52266">
    <property type="entry name" value="SGNH hydrolase"/>
    <property type="match status" value="1"/>
</dbReference>
<dbReference type="InterPro" id="IPR052043">
    <property type="entry name" value="PolySaccharide_Degr_Enz"/>
</dbReference>
<feature type="chain" id="PRO_5044562534" evidence="2">
    <location>
        <begin position="19"/>
        <end position="591"/>
    </location>
</feature>
<proteinExistence type="predicted"/>
<dbReference type="Gene3D" id="3.40.50.1110">
    <property type="entry name" value="SGNH hydrolase"/>
    <property type="match status" value="1"/>
</dbReference>
<accession>A0A1M6A5G8</accession>
<dbReference type="SUPFAM" id="SSF48208">
    <property type="entry name" value="Six-hairpin glycosidases"/>
    <property type="match status" value="1"/>
</dbReference>
<dbReference type="InterPro" id="IPR013830">
    <property type="entry name" value="SGNH_hydro"/>
</dbReference>
<name>A0A1M6A5G8_9BACE</name>
<evidence type="ECO:0000313" key="6">
    <source>
        <dbReference type="Proteomes" id="UP000184192"/>
    </source>
</evidence>
<dbReference type="InterPro" id="IPR008928">
    <property type="entry name" value="6-hairpin_glycosidase_sf"/>
</dbReference>
<keyword evidence="6" id="KW-1185">Reference proteome</keyword>
<dbReference type="InterPro" id="IPR012341">
    <property type="entry name" value="6hp_glycosidase-like_sf"/>
</dbReference>
<dbReference type="EMBL" id="FQZN01000001">
    <property type="protein sequence ID" value="SHI31690.1"/>
    <property type="molecule type" value="Genomic_DNA"/>
</dbReference>
<reference evidence="4 7" key="3">
    <citation type="submission" date="2018-08" db="EMBL/GenBank/DDBJ databases">
        <title>A genome reference for cultivated species of the human gut microbiota.</title>
        <authorList>
            <person name="Zou Y."/>
            <person name="Xue W."/>
            <person name="Luo G."/>
        </authorList>
    </citation>
    <scope>NUCLEOTIDE SEQUENCE [LARGE SCALE GENOMIC DNA]</scope>
    <source>
        <strain evidence="4 7">OF03-9BH</strain>
    </source>
</reference>
<dbReference type="GO" id="GO:0016788">
    <property type="term" value="F:hydrolase activity, acting on ester bonds"/>
    <property type="evidence" value="ECO:0007669"/>
    <property type="project" value="UniProtKB-ARBA"/>
</dbReference>
<dbReference type="OrthoDB" id="9774205at2"/>
<dbReference type="GeneID" id="92710312"/>
<evidence type="ECO:0000313" key="7">
    <source>
        <dbReference type="Proteomes" id="UP000286075"/>
    </source>
</evidence>
<dbReference type="GO" id="GO:0005975">
    <property type="term" value="P:carbohydrate metabolic process"/>
    <property type="evidence" value="ECO:0007669"/>
    <property type="project" value="InterPro"/>
</dbReference>
<keyword evidence="2" id="KW-0732">Signal</keyword>
<reference evidence="5" key="1">
    <citation type="submission" date="2016-11" db="EMBL/GenBank/DDBJ databases">
        <authorList>
            <person name="Jaros S."/>
            <person name="Januszkiewicz K."/>
            <person name="Wedrychowicz H."/>
        </authorList>
    </citation>
    <scope>NUCLEOTIDE SEQUENCE [LARGE SCALE GENOMIC DNA]</scope>
    <source>
        <strain evidence="5">DSM 26884</strain>
    </source>
</reference>
<keyword evidence="1 5" id="KW-0378">Hydrolase</keyword>
<feature type="signal peptide" evidence="2">
    <location>
        <begin position="1"/>
        <end position="18"/>
    </location>
</feature>
<dbReference type="eggNOG" id="COG4225">
    <property type="taxonomic scope" value="Bacteria"/>
</dbReference>
<evidence type="ECO:0000256" key="2">
    <source>
        <dbReference type="SAM" id="SignalP"/>
    </source>
</evidence>
<dbReference type="Pfam" id="PF13472">
    <property type="entry name" value="Lipase_GDSL_2"/>
    <property type="match status" value="1"/>
</dbReference>
<dbReference type="PANTHER" id="PTHR33886:SF8">
    <property type="entry name" value="UNSATURATED RHAMNOGALACTURONAN HYDROLASE (EUROFUNG)"/>
    <property type="match status" value="1"/>
</dbReference>
<dbReference type="RefSeq" id="WP_025831029.1">
    <property type="nucleotide sequence ID" value="NZ_CABMFG010000004.1"/>
</dbReference>
<evidence type="ECO:0000256" key="1">
    <source>
        <dbReference type="ARBA" id="ARBA00022801"/>
    </source>
</evidence>
<dbReference type="Proteomes" id="UP000286075">
    <property type="component" value="Unassembled WGS sequence"/>
</dbReference>
<evidence type="ECO:0000313" key="5">
    <source>
        <dbReference type="EMBL" id="SHI31690.1"/>
    </source>
</evidence>
<feature type="domain" description="SGNH hydrolase-type esterase" evidence="3">
    <location>
        <begin position="48"/>
        <end position="221"/>
    </location>
</feature>
<evidence type="ECO:0000259" key="3">
    <source>
        <dbReference type="Pfam" id="PF13472"/>
    </source>
</evidence>
<dbReference type="EMBL" id="QSCF01000004">
    <property type="protein sequence ID" value="RGX80363.1"/>
    <property type="molecule type" value="Genomic_DNA"/>
</dbReference>
<sequence>MKYLYLLLCTLLGFDVMAQTSQPSEFTQIRQELQKKWPDNRTVNLVFHGHSVPSGYANTPNVKTLQAYPHQVLEAVKEMYPYAVVNSITTSIGGENAEQGAKRFRQEVLPHHPDVLFIDYALNDRSIGLERAQKAWEKMIKEAQKQHIKVILLTPTPDLTEDISDDNSPLEQHSRQIRHLAHDYKTGLIDSYATFKEKRKNGEDLKMYMSQSNHPNEKGHHVVAGLILNYFFDEAKWNEYHQKQTMKIMKKVADWQLMNFENQVRKGSRWANSHAYWAWTNATMYIGMAEWAEMSDDPKYWDFLLTIGEKNQWQTGPSIYFADDICIIQPYAMLFNKYKEPHMIKKSVETLDTLIANPRHNSLSYYADGSHSRWCWCDALFMAPTSFARIGKTTGEPKYFEFMDKEFRITYDSLYSATDSLFFRDTRYINMREQNGEKVFWGRGNGWVTGALTFIIDHMSAQHPSRTFYISLFRQMMKKISKLQDKQGFWHSSLLDITSYPMPEASASGFFTYSLFWGLNHGYLEKEEYLPIAEKAWNALVSVVHEDGKIGYVQPIGADPKKVDMNDTEVYGTGAFLLAATEYVKYLKHTK</sequence>
<dbReference type="InterPro" id="IPR036514">
    <property type="entry name" value="SGNH_hydro_sf"/>
</dbReference>